<name>A0ABP7RSG3_9SPHN</name>
<organism evidence="3 4">
    <name type="scientific">Sphingomonas humi</name>
    <dbReference type="NCBI Taxonomy" id="335630"/>
    <lineage>
        <taxon>Bacteria</taxon>
        <taxon>Pseudomonadati</taxon>
        <taxon>Pseudomonadota</taxon>
        <taxon>Alphaproteobacteria</taxon>
        <taxon>Sphingomonadales</taxon>
        <taxon>Sphingomonadaceae</taxon>
        <taxon>Sphingomonas</taxon>
    </lineage>
</organism>
<keyword evidence="4" id="KW-1185">Reference proteome</keyword>
<dbReference type="PANTHER" id="PTHR21621">
    <property type="entry name" value="RIBOSOMAL PROTEIN S6 MODIFICATION PROTEIN"/>
    <property type="match status" value="1"/>
</dbReference>
<keyword evidence="1" id="KW-0547">Nucleotide-binding</keyword>
<dbReference type="InterPro" id="IPR013815">
    <property type="entry name" value="ATP_grasp_subdomain_1"/>
</dbReference>
<proteinExistence type="predicted"/>
<evidence type="ECO:0000259" key="2">
    <source>
        <dbReference type="PROSITE" id="PS50975"/>
    </source>
</evidence>
<feature type="domain" description="ATP-grasp" evidence="2">
    <location>
        <begin position="101"/>
        <end position="295"/>
    </location>
</feature>
<dbReference type="SUPFAM" id="SSF56059">
    <property type="entry name" value="Glutathione synthetase ATP-binding domain-like"/>
    <property type="match status" value="1"/>
</dbReference>
<dbReference type="PANTHER" id="PTHR21621:SF0">
    <property type="entry name" value="BETA-CITRYLGLUTAMATE SYNTHASE B-RELATED"/>
    <property type="match status" value="1"/>
</dbReference>
<dbReference type="Proteomes" id="UP001501310">
    <property type="component" value="Unassembled WGS sequence"/>
</dbReference>
<sequence length="303" mass="32466">MTELAILYEHPAWFAPLFAALDRRGLDYVAISLGDHSFDPAASPPPAPVIFNRVAMSSFLREPEHPLFYTMALLDHWRGQGATILNGPEVMAVDSSKARQLSLLHRLGLATPRTHIVHRAADLAAAAGAVGYPLLVKANIGGSGAGIMRFDSAAELAAVVAAGDQPQSVDQVLLVQEAIPARDGLIWRLETLGGKFLYAITVEGAGQFDLCPADACGDDRGPIPMRAFDPPSDIVAAAERIAAAMGMDVGGVEVMIDNRDGAPRFYDINALSNFVARPVDVLGWDPHDRLVDWLETRIAEARA</sequence>
<comment type="caution">
    <text evidence="3">The sequence shown here is derived from an EMBL/GenBank/DDBJ whole genome shotgun (WGS) entry which is preliminary data.</text>
</comment>
<dbReference type="PROSITE" id="PS50975">
    <property type="entry name" value="ATP_GRASP"/>
    <property type="match status" value="1"/>
</dbReference>
<evidence type="ECO:0000313" key="4">
    <source>
        <dbReference type="Proteomes" id="UP001501310"/>
    </source>
</evidence>
<dbReference type="Gene3D" id="3.30.470.20">
    <property type="entry name" value="ATP-grasp fold, B domain"/>
    <property type="match status" value="1"/>
</dbReference>
<protein>
    <recommendedName>
        <fullName evidence="2">ATP-grasp domain-containing protein</fullName>
    </recommendedName>
</protein>
<evidence type="ECO:0000256" key="1">
    <source>
        <dbReference type="PROSITE-ProRule" id="PRU00409"/>
    </source>
</evidence>
<dbReference type="Gene3D" id="3.30.1490.20">
    <property type="entry name" value="ATP-grasp fold, A domain"/>
    <property type="match status" value="1"/>
</dbReference>
<evidence type="ECO:0000313" key="3">
    <source>
        <dbReference type="EMBL" id="GAA4001614.1"/>
    </source>
</evidence>
<keyword evidence="1" id="KW-0067">ATP-binding</keyword>
<gene>
    <name evidence="3" type="ORF">GCM10022211_10720</name>
</gene>
<dbReference type="EMBL" id="BAAAZD010000001">
    <property type="protein sequence ID" value="GAA4001614.1"/>
    <property type="molecule type" value="Genomic_DNA"/>
</dbReference>
<reference evidence="4" key="1">
    <citation type="journal article" date="2019" name="Int. J. Syst. Evol. Microbiol.">
        <title>The Global Catalogue of Microorganisms (GCM) 10K type strain sequencing project: providing services to taxonomists for standard genome sequencing and annotation.</title>
        <authorList>
            <consortium name="The Broad Institute Genomics Platform"/>
            <consortium name="The Broad Institute Genome Sequencing Center for Infectious Disease"/>
            <person name="Wu L."/>
            <person name="Ma J."/>
        </authorList>
    </citation>
    <scope>NUCLEOTIDE SEQUENCE [LARGE SCALE GENOMIC DNA]</scope>
    <source>
        <strain evidence="4">JCM 16603</strain>
    </source>
</reference>
<dbReference type="RefSeq" id="WP_344709145.1">
    <property type="nucleotide sequence ID" value="NZ_BAAAZD010000001.1"/>
</dbReference>
<dbReference type="InterPro" id="IPR011761">
    <property type="entry name" value="ATP-grasp"/>
</dbReference>
<accession>A0ABP7RSG3</accession>